<dbReference type="Pfam" id="PF00593">
    <property type="entry name" value="TonB_dep_Rec_b-barrel"/>
    <property type="match status" value="1"/>
</dbReference>
<organism evidence="14 15">
    <name type="scientific">Splendidivirga corallicola</name>
    <dbReference type="NCBI Taxonomy" id="3051826"/>
    <lineage>
        <taxon>Bacteria</taxon>
        <taxon>Pseudomonadati</taxon>
        <taxon>Bacteroidota</taxon>
        <taxon>Cytophagia</taxon>
        <taxon>Cytophagales</taxon>
        <taxon>Splendidivirgaceae</taxon>
        <taxon>Splendidivirga</taxon>
    </lineage>
</organism>
<dbReference type="Gene3D" id="2.40.170.20">
    <property type="entry name" value="TonB-dependent receptor, beta-barrel domain"/>
    <property type="match status" value="1"/>
</dbReference>
<dbReference type="InterPro" id="IPR008969">
    <property type="entry name" value="CarboxyPept-like_regulatory"/>
</dbReference>
<dbReference type="EMBL" id="JAUJEA010000001">
    <property type="protein sequence ID" value="MDN5200005.1"/>
    <property type="molecule type" value="Genomic_DNA"/>
</dbReference>
<comment type="subcellular location">
    <subcellularLocation>
        <location evidence="1 10">Cell outer membrane</location>
        <topology evidence="1 10">Multi-pass membrane protein</topology>
    </subcellularLocation>
</comment>
<comment type="caution">
    <text evidence="14">The sequence shown here is derived from an EMBL/GenBank/DDBJ whole genome shotgun (WGS) entry which is preliminary data.</text>
</comment>
<dbReference type="Pfam" id="PF07715">
    <property type="entry name" value="Plug"/>
    <property type="match status" value="1"/>
</dbReference>
<feature type="domain" description="TonB-dependent receptor plug" evidence="13">
    <location>
        <begin position="126"/>
        <end position="233"/>
    </location>
</feature>
<accession>A0ABT8KH13</accession>
<evidence type="ECO:0000256" key="10">
    <source>
        <dbReference type="PROSITE-ProRule" id="PRU01360"/>
    </source>
</evidence>
<dbReference type="RefSeq" id="WP_346750033.1">
    <property type="nucleotide sequence ID" value="NZ_JAUJEA010000001.1"/>
</dbReference>
<keyword evidence="7 10" id="KW-0472">Membrane</keyword>
<keyword evidence="5" id="KW-0732">Signal</keyword>
<proteinExistence type="inferred from homology"/>
<gene>
    <name evidence="14" type="ORF">QQ008_01500</name>
</gene>
<dbReference type="PANTHER" id="PTHR30069:SF29">
    <property type="entry name" value="HEMOGLOBIN AND HEMOGLOBIN-HAPTOGLOBIN-BINDING PROTEIN 1-RELATED"/>
    <property type="match status" value="1"/>
</dbReference>
<dbReference type="Proteomes" id="UP001172082">
    <property type="component" value="Unassembled WGS sequence"/>
</dbReference>
<dbReference type="PROSITE" id="PS52016">
    <property type="entry name" value="TONB_DEPENDENT_REC_3"/>
    <property type="match status" value="1"/>
</dbReference>
<keyword evidence="4 10" id="KW-0812">Transmembrane</keyword>
<evidence type="ECO:0000256" key="11">
    <source>
        <dbReference type="RuleBase" id="RU003357"/>
    </source>
</evidence>
<dbReference type="InterPro" id="IPR012910">
    <property type="entry name" value="Plug_dom"/>
</dbReference>
<dbReference type="SUPFAM" id="SSF49464">
    <property type="entry name" value="Carboxypeptidase regulatory domain-like"/>
    <property type="match status" value="1"/>
</dbReference>
<feature type="domain" description="TonB-dependent receptor-like beta-barrel" evidence="12">
    <location>
        <begin position="513"/>
        <end position="880"/>
    </location>
</feature>
<dbReference type="Gene3D" id="2.60.40.1120">
    <property type="entry name" value="Carboxypeptidase-like, regulatory domain"/>
    <property type="match status" value="1"/>
</dbReference>
<evidence type="ECO:0000259" key="12">
    <source>
        <dbReference type="Pfam" id="PF00593"/>
    </source>
</evidence>
<keyword evidence="8 14" id="KW-0675">Receptor</keyword>
<name>A0ABT8KH13_9BACT</name>
<evidence type="ECO:0000256" key="4">
    <source>
        <dbReference type="ARBA" id="ARBA00022692"/>
    </source>
</evidence>
<dbReference type="InterPro" id="IPR036942">
    <property type="entry name" value="Beta-barrel_TonB_sf"/>
</dbReference>
<evidence type="ECO:0000259" key="13">
    <source>
        <dbReference type="Pfam" id="PF07715"/>
    </source>
</evidence>
<keyword evidence="6 11" id="KW-0798">TonB box</keyword>
<keyword evidence="2 10" id="KW-0813">Transport</keyword>
<dbReference type="SUPFAM" id="SSF56935">
    <property type="entry name" value="Porins"/>
    <property type="match status" value="1"/>
</dbReference>
<dbReference type="Gene3D" id="2.170.130.10">
    <property type="entry name" value="TonB-dependent receptor, plug domain"/>
    <property type="match status" value="1"/>
</dbReference>
<keyword evidence="15" id="KW-1185">Reference proteome</keyword>
<sequence>MKKIFTKSTLLLVVFFSFLCHHTRAQNTTVSGKILDEATSEPLVGVNILVKGTVLGTISDIDGNFNLSVSKAPPFTMQVSIVGYTPQEIEITNATTEGLEISMSEQTILGQEIVVSASRVEESVLESPVTVEKMDIIGIQQSAAPDFFDAISHIKGVTTSTGSLTFNAINTRGFATIANVRFVTLVDGMDISAPLLNFPTGNLVGISELDAESVELVPGAASALYGPNAFNGILFMNSKSPFEYQGLSAQVKVGATNSEAGDSNPLYSFSARYAKAFNNKFAFKLNFSLLDATDWTGNDYNTDRVIPGNQPGSPNFDGLNMYGDEARIQLNIASATGDPALAPLGDVDLRRTGWREEDLLANMDAKSIKADAALHYRVNDNVELLYNYRFGGGSSIYQGSAKFVLNDFTQQFHKLEAKGANFFVRGYVTLTDDGDSYNLDAMGAFVNERISPTATQWVPTYLQTYVLASQGYIPGVPAGNPTAAHAAARAQADASRNSMSASEIQQIIEDTRTANLNRDQNGAAFIEGSRLFHGEFNYNLKNQIDWAEIQVGGNVRRYSIFSDGTIFDEQQNSDGSFERVNISEWGAYTQISKRLADEKLKLTGSIRYDKNENFEGQFNPRFSAVYTFSQSHNIRASFQTGFRNPDTQAQFIWFPTSSGILVGSTESNAARYGIHNGGALDPTTLQPVDIDFVEPEELTAFEIGYKGVIADKILLDVNYYHNNYSGFIANRPVLSANAITRRGQTVTNAIGGINVLMNPYVNVPEDISSDGIGVGVTYSVGKGYTLSGNYNWADFTVDNQITEDFQAGFNTPEHKFSVNVSNRNVWNNIGFAVAYRWQDDFLWQSSFGEGEIPSFGVLDIQANYKIKSLKSIVKVGGTNLFSGDYRTNIGAGFVGPQYFISITFDEFLN</sequence>
<reference evidence="14" key="1">
    <citation type="submission" date="2023-06" db="EMBL/GenBank/DDBJ databases">
        <title>Genomic of Parafulvivirga corallium.</title>
        <authorList>
            <person name="Wang G."/>
        </authorList>
    </citation>
    <scope>NUCLEOTIDE SEQUENCE</scope>
    <source>
        <strain evidence="14">BMA10</strain>
    </source>
</reference>
<evidence type="ECO:0000256" key="3">
    <source>
        <dbReference type="ARBA" id="ARBA00022452"/>
    </source>
</evidence>
<evidence type="ECO:0000256" key="7">
    <source>
        <dbReference type="ARBA" id="ARBA00023136"/>
    </source>
</evidence>
<evidence type="ECO:0000256" key="1">
    <source>
        <dbReference type="ARBA" id="ARBA00004571"/>
    </source>
</evidence>
<dbReference type="PANTHER" id="PTHR30069">
    <property type="entry name" value="TONB-DEPENDENT OUTER MEMBRANE RECEPTOR"/>
    <property type="match status" value="1"/>
</dbReference>
<keyword evidence="9 10" id="KW-0998">Cell outer membrane</keyword>
<dbReference type="InterPro" id="IPR037066">
    <property type="entry name" value="Plug_dom_sf"/>
</dbReference>
<protein>
    <submittedName>
        <fullName evidence="14">TonB-dependent receptor</fullName>
    </submittedName>
</protein>
<dbReference type="InterPro" id="IPR000531">
    <property type="entry name" value="Beta-barrel_TonB"/>
</dbReference>
<dbReference type="InterPro" id="IPR039426">
    <property type="entry name" value="TonB-dep_rcpt-like"/>
</dbReference>
<evidence type="ECO:0000256" key="8">
    <source>
        <dbReference type="ARBA" id="ARBA00023170"/>
    </source>
</evidence>
<evidence type="ECO:0000313" key="15">
    <source>
        <dbReference type="Proteomes" id="UP001172082"/>
    </source>
</evidence>
<evidence type="ECO:0000313" key="14">
    <source>
        <dbReference type="EMBL" id="MDN5200005.1"/>
    </source>
</evidence>
<dbReference type="Pfam" id="PF13715">
    <property type="entry name" value="CarbopepD_reg_2"/>
    <property type="match status" value="1"/>
</dbReference>
<evidence type="ECO:0000256" key="9">
    <source>
        <dbReference type="ARBA" id="ARBA00023237"/>
    </source>
</evidence>
<evidence type="ECO:0000256" key="2">
    <source>
        <dbReference type="ARBA" id="ARBA00022448"/>
    </source>
</evidence>
<evidence type="ECO:0000256" key="6">
    <source>
        <dbReference type="ARBA" id="ARBA00023077"/>
    </source>
</evidence>
<comment type="similarity">
    <text evidence="10 11">Belongs to the TonB-dependent receptor family.</text>
</comment>
<keyword evidence="3 10" id="KW-1134">Transmembrane beta strand</keyword>
<evidence type="ECO:0000256" key="5">
    <source>
        <dbReference type="ARBA" id="ARBA00022729"/>
    </source>
</evidence>